<sequence length="246" mass="27721">MASKLTHHPFAVEALLARTTVLTYAAPADELKRLLPECLTPDTLDDTWGFVAAALVQTRNLRPKGLPAWLGQSFFLIGYRVFVRYTTPAGKRLRGLYILKSETDKRQMQWLGNLLTAYRYSTIDIAYTATETSLEFASRRAELAIQVSLLPEEVGLPDASPFGSWQQAQRFAGPLPFTFSYVPATQEVIIVEGVREAWHPRPVQVEQAHVGFLAHLSLSELHLASAFTMENIPYSWKKGRSEQWRA</sequence>
<dbReference type="RefSeq" id="WP_196956940.1">
    <property type="nucleotide sequence ID" value="NZ_JADWYK010000017.1"/>
</dbReference>
<keyword evidence="2" id="KW-1185">Reference proteome</keyword>
<accession>A0ABS0L750</accession>
<reference evidence="1 2" key="1">
    <citation type="submission" date="2020-11" db="EMBL/GenBank/DDBJ databases">
        <title>Hymenobacter sp.</title>
        <authorList>
            <person name="Kim M.K."/>
        </authorList>
    </citation>
    <scope>NUCLEOTIDE SEQUENCE [LARGE SCALE GENOMIC DNA]</scope>
    <source>
        <strain evidence="1 2">BT594</strain>
    </source>
</reference>
<name>A0ABS0L750_9BACT</name>
<protein>
    <submittedName>
        <fullName evidence="1">DUF2071 domain-containing protein</fullName>
    </submittedName>
</protein>
<dbReference type="EMBL" id="JADWYK010000017">
    <property type="protein sequence ID" value="MBG8555927.1"/>
    <property type="molecule type" value="Genomic_DNA"/>
</dbReference>
<evidence type="ECO:0000313" key="2">
    <source>
        <dbReference type="Proteomes" id="UP000601099"/>
    </source>
</evidence>
<proteinExistence type="predicted"/>
<organism evidence="1 2">
    <name type="scientific">Hymenobacter guriensis</name>
    <dbReference type="NCBI Taxonomy" id="2793065"/>
    <lineage>
        <taxon>Bacteria</taxon>
        <taxon>Pseudomonadati</taxon>
        <taxon>Bacteroidota</taxon>
        <taxon>Cytophagia</taxon>
        <taxon>Cytophagales</taxon>
        <taxon>Hymenobacteraceae</taxon>
        <taxon>Hymenobacter</taxon>
    </lineage>
</organism>
<dbReference type="Proteomes" id="UP000601099">
    <property type="component" value="Unassembled WGS sequence"/>
</dbReference>
<dbReference type="InterPro" id="IPR018644">
    <property type="entry name" value="DUF2071"/>
</dbReference>
<dbReference type="Pfam" id="PF09844">
    <property type="entry name" value="DUF2071"/>
    <property type="match status" value="1"/>
</dbReference>
<evidence type="ECO:0000313" key="1">
    <source>
        <dbReference type="EMBL" id="MBG8555927.1"/>
    </source>
</evidence>
<gene>
    <name evidence="1" type="ORF">I5L79_20455</name>
</gene>
<comment type="caution">
    <text evidence="1">The sequence shown here is derived from an EMBL/GenBank/DDBJ whole genome shotgun (WGS) entry which is preliminary data.</text>
</comment>